<accession>A0A7J6TM18</accession>
<dbReference type="AlphaFoldDB" id="A0A7J6TM18"/>
<evidence type="ECO:0000313" key="4">
    <source>
        <dbReference type="Proteomes" id="UP000574390"/>
    </source>
</evidence>
<name>A0A7J6TM18_PEROL</name>
<dbReference type="Proteomes" id="UP000553632">
    <property type="component" value="Unassembled WGS sequence"/>
</dbReference>
<evidence type="ECO:0000313" key="2">
    <source>
        <dbReference type="EMBL" id="KAF4746298.1"/>
    </source>
</evidence>
<proteinExistence type="predicted"/>
<dbReference type="EMBL" id="JABANM010006213">
    <property type="protein sequence ID" value="KAF4746298.1"/>
    <property type="molecule type" value="Genomic_DNA"/>
</dbReference>
<evidence type="ECO:0000313" key="1">
    <source>
        <dbReference type="EMBL" id="KAF4740914.1"/>
    </source>
</evidence>
<dbReference type="Proteomes" id="UP000574390">
    <property type="component" value="Unassembled WGS sequence"/>
</dbReference>
<keyword evidence="3" id="KW-1185">Reference proteome</keyword>
<evidence type="ECO:0000313" key="3">
    <source>
        <dbReference type="Proteomes" id="UP000553632"/>
    </source>
</evidence>
<protein>
    <submittedName>
        <fullName evidence="2">Uncharacterized protein</fullName>
    </submittedName>
</protein>
<feature type="non-terminal residue" evidence="2">
    <location>
        <position position="1"/>
    </location>
</feature>
<gene>
    <name evidence="2" type="ORF">FOZ62_026562</name>
    <name evidence="1" type="ORF">FOZ63_028294</name>
</gene>
<dbReference type="EMBL" id="JABANO010012973">
    <property type="protein sequence ID" value="KAF4740914.1"/>
    <property type="molecule type" value="Genomic_DNA"/>
</dbReference>
<organism evidence="2 4">
    <name type="scientific">Perkinsus olseni</name>
    <name type="common">Perkinsus atlanticus</name>
    <dbReference type="NCBI Taxonomy" id="32597"/>
    <lineage>
        <taxon>Eukaryota</taxon>
        <taxon>Sar</taxon>
        <taxon>Alveolata</taxon>
        <taxon>Perkinsozoa</taxon>
        <taxon>Perkinsea</taxon>
        <taxon>Perkinsida</taxon>
        <taxon>Perkinsidae</taxon>
        <taxon>Perkinsus</taxon>
    </lineage>
</organism>
<reference evidence="3 4" key="1">
    <citation type="submission" date="2020-04" db="EMBL/GenBank/DDBJ databases">
        <title>Perkinsus olseni comparative genomics.</title>
        <authorList>
            <person name="Bogema D.R."/>
        </authorList>
    </citation>
    <scope>NUCLEOTIDE SEQUENCE [LARGE SCALE GENOMIC DNA]</scope>
    <source>
        <strain evidence="2">ATCC PRA-205</strain>
        <strain evidence="1 3">ATCC PRA-207</strain>
    </source>
</reference>
<sequence>VMLKMSSTQLASIFRTAEKIGWREQFQAAVVEVAVRYPSYVDLISSLSRVPPARDTLTIVLDSLPEKIQKVSGEDFVRLLTALESSGHARSQIPSLLRTAEALQPGQLTVESIISALDVAAKLGGSLPLPHLLEWVYSESAQLAVLPLSQRIVIMRAVGALDPSKGLMAVDDLTSDPSDEPVLISALCVGMGYVARPPPELMEVARRAAEVAPQLSGVGLAMMAKVFAKHRVVIPGLLAALLEAAPVAEGYDDPARCLMVVYLQRLDCLQQNKVVESLLKGVKDFHSVGLEELVLVVCAVDDSFGDLEVVHSARLAMENTLLEVCGSIRGGDCCTLATRYGVKRLDGQFIGKVLTQLARLIEPYSGG</sequence>
<comment type="caution">
    <text evidence="2">The sequence shown here is derived from an EMBL/GenBank/DDBJ whole genome shotgun (WGS) entry which is preliminary data.</text>
</comment>